<evidence type="ECO:0000259" key="7">
    <source>
        <dbReference type="Pfam" id="PF04130"/>
    </source>
</evidence>
<organism evidence="8 9">
    <name type="scientific">Dillenia turbinata</name>
    <dbReference type="NCBI Taxonomy" id="194707"/>
    <lineage>
        <taxon>Eukaryota</taxon>
        <taxon>Viridiplantae</taxon>
        <taxon>Streptophyta</taxon>
        <taxon>Embryophyta</taxon>
        <taxon>Tracheophyta</taxon>
        <taxon>Spermatophyta</taxon>
        <taxon>Magnoliopsida</taxon>
        <taxon>eudicotyledons</taxon>
        <taxon>Gunneridae</taxon>
        <taxon>Pentapetalae</taxon>
        <taxon>Dilleniales</taxon>
        <taxon>Dilleniaceae</taxon>
        <taxon>Dillenia</taxon>
    </lineage>
</organism>
<dbReference type="GO" id="GO:0051321">
    <property type="term" value="P:meiotic cell cycle"/>
    <property type="evidence" value="ECO:0007669"/>
    <property type="project" value="TreeGrafter"/>
</dbReference>
<dbReference type="GO" id="GO:0000930">
    <property type="term" value="C:gamma-tubulin complex"/>
    <property type="evidence" value="ECO:0007669"/>
    <property type="project" value="TreeGrafter"/>
</dbReference>
<gene>
    <name evidence="8" type="ORF">RJ641_032236</name>
</gene>
<name>A0AAN8W2G4_9MAGN</name>
<feature type="domain" description="Gamma tubulin complex component C-terminal" evidence="7">
    <location>
        <begin position="124"/>
        <end position="265"/>
    </location>
</feature>
<dbReference type="GO" id="GO:0000278">
    <property type="term" value="P:mitotic cell cycle"/>
    <property type="evidence" value="ECO:0007669"/>
    <property type="project" value="TreeGrafter"/>
</dbReference>
<keyword evidence="4 5" id="KW-0206">Cytoskeleton</keyword>
<dbReference type="PANTHER" id="PTHR19302:SF33">
    <property type="entry name" value="GAMMA-TUBULIN COMPLEX COMPONENT 5"/>
    <property type="match status" value="1"/>
</dbReference>
<dbReference type="GO" id="GO:0051225">
    <property type="term" value="P:spindle assembly"/>
    <property type="evidence" value="ECO:0007669"/>
    <property type="project" value="TreeGrafter"/>
</dbReference>
<keyword evidence="3 5" id="KW-0493">Microtubule</keyword>
<feature type="region of interest" description="Disordered" evidence="6">
    <location>
        <begin position="150"/>
        <end position="169"/>
    </location>
</feature>
<dbReference type="GO" id="GO:0005874">
    <property type="term" value="C:microtubule"/>
    <property type="evidence" value="ECO:0007669"/>
    <property type="project" value="UniProtKB-KW"/>
</dbReference>
<evidence type="ECO:0000256" key="2">
    <source>
        <dbReference type="ARBA" id="ARBA00022490"/>
    </source>
</evidence>
<proteinExistence type="inferred from homology"/>
<comment type="caution">
    <text evidence="8">The sequence shown here is derived from an EMBL/GenBank/DDBJ whole genome shotgun (WGS) entry which is preliminary data.</text>
</comment>
<accession>A0AAN8W2G4</accession>
<evidence type="ECO:0000256" key="1">
    <source>
        <dbReference type="ARBA" id="ARBA00010337"/>
    </source>
</evidence>
<dbReference type="InterPro" id="IPR042241">
    <property type="entry name" value="GCP_C_sf"/>
</dbReference>
<dbReference type="Gene3D" id="1.20.120.1900">
    <property type="entry name" value="Gamma-tubulin complex, C-terminal domain"/>
    <property type="match status" value="1"/>
</dbReference>
<dbReference type="GO" id="GO:0043015">
    <property type="term" value="F:gamma-tubulin binding"/>
    <property type="evidence" value="ECO:0007669"/>
    <property type="project" value="InterPro"/>
</dbReference>
<comment type="function">
    <text evidence="5">Component of the gamma-tubulin ring complex (gTuRC) which mediates microtubule nucleation.</text>
</comment>
<dbReference type="InterPro" id="IPR007259">
    <property type="entry name" value="GCP"/>
</dbReference>
<evidence type="ECO:0000313" key="9">
    <source>
        <dbReference type="Proteomes" id="UP001370490"/>
    </source>
</evidence>
<sequence>MTLQQIVNDSSENKVQVLLGQWRRNWTPSDRHRRSSRIKIHSSGSLSLSNNFNELCTSGENPYEEYLWEGRRSRNRGLCVVMVKVLRQHGIVCRGEKNFPLVVGAGFIGCSVTDIGKLVSYGTESIRNSSSRTILSAPDSLIVSISKHQELDDDDDDHHSVASTVSTPKKGQDHTFGIHGLDILNFIYKVPWPFELIANTESIRKYNQVMNFLLKVRRAKFVLDKTRRWMRKGKGTATINRKRHWLVEQKLLHFMDAFHQYVMDRTRPDWASGVRFGRAHNWAAENQLIIGWVYHSAWHELYEGMGSAGFLDEVIEVHEAYLLSIQRKCFVVPEKLKPLLPRWVRLLNLEQTESLVRCHGSIGEVLSYLAFHFDHHLAFQGNCTMECGIGIEMHFGYHDCSIAFP</sequence>
<dbReference type="InterPro" id="IPR040457">
    <property type="entry name" value="GCP_C"/>
</dbReference>
<protein>
    <recommendedName>
        <fullName evidence="5">Gamma-tubulin complex component</fullName>
    </recommendedName>
</protein>
<dbReference type="GO" id="GO:0007020">
    <property type="term" value="P:microtubule nucleation"/>
    <property type="evidence" value="ECO:0007669"/>
    <property type="project" value="InterPro"/>
</dbReference>
<dbReference type="AlphaFoldDB" id="A0AAN8W2G4"/>
<keyword evidence="9" id="KW-1185">Reference proteome</keyword>
<evidence type="ECO:0000313" key="8">
    <source>
        <dbReference type="EMBL" id="KAK6938728.1"/>
    </source>
</evidence>
<dbReference type="Proteomes" id="UP001370490">
    <property type="component" value="Unassembled WGS sequence"/>
</dbReference>
<dbReference type="Pfam" id="PF04130">
    <property type="entry name" value="GCP_C_terminal"/>
    <property type="match status" value="1"/>
</dbReference>
<dbReference type="GO" id="GO:0031122">
    <property type="term" value="P:cytoplasmic microtubule organization"/>
    <property type="evidence" value="ECO:0007669"/>
    <property type="project" value="TreeGrafter"/>
</dbReference>
<comment type="subcellular location">
    <subcellularLocation>
        <location evidence="5">Cytoplasm</location>
        <location evidence="5">Cytoskeleton</location>
        <location evidence="5">Microtubule organizing center</location>
    </subcellularLocation>
</comment>
<dbReference type="GO" id="GO:0000922">
    <property type="term" value="C:spindle pole"/>
    <property type="evidence" value="ECO:0007669"/>
    <property type="project" value="InterPro"/>
</dbReference>
<evidence type="ECO:0000256" key="5">
    <source>
        <dbReference type="RuleBase" id="RU363050"/>
    </source>
</evidence>
<evidence type="ECO:0000256" key="6">
    <source>
        <dbReference type="SAM" id="MobiDB-lite"/>
    </source>
</evidence>
<evidence type="ECO:0000256" key="4">
    <source>
        <dbReference type="ARBA" id="ARBA00023212"/>
    </source>
</evidence>
<keyword evidence="2 5" id="KW-0963">Cytoplasm</keyword>
<reference evidence="8 9" key="1">
    <citation type="submission" date="2023-12" db="EMBL/GenBank/DDBJ databases">
        <title>A high-quality genome assembly for Dillenia turbinata (Dilleniales).</title>
        <authorList>
            <person name="Chanderbali A."/>
        </authorList>
    </citation>
    <scope>NUCLEOTIDE SEQUENCE [LARGE SCALE GENOMIC DNA]</scope>
    <source>
        <strain evidence="8">LSX21</strain>
        <tissue evidence="8">Leaf</tissue>
    </source>
</reference>
<dbReference type="EMBL" id="JBAMMX010000006">
    <property type="protein sequence ID" value="KAK6938728.1"/>
    <property type="molecule type" value="Genomic_DNA"/>
</dbReference>
<evidence type="ECO:0000256" key="3">
    <source>
        <dbReference type="ARBA" id="ARBA00022701"/>
    </source>
</evidence>
<dbReference type="GO" id="GO:0051011">
    <property type="term" value="F:microtubule minus-end binding"/>
    <property type="evidence" value="ECO:0007669"/>
    <property type="project" value="TreeGrafter"/>
</dbReference>
<comment type="similarity">
    <text evidence="1 5">Belongs to the TUBGCP family.</text>
</comment>
<dbReference type="PANTHER" id="PTHR19302">
    <property type="entry name" value="GAMMA TUBULIN COMPLEX PROTEIN"/>
    <property type="match status" value="1"/>
</dbReference>